<dbReference type="AlphaFoldDB" id="M6W937"/>
<evidence type="ECO:0000313" key="1">
    <source>
        <dbReference type="EMBL" id="EMO63956.1"/>
    </source>
</evidence>
<organism evidence="1 2">
    <name type="scientific">Leptospira borgpetersenii serovar Pomona str. 200901868</name>
    <dbReference type="NCBI Taxonomy" id="1192866"/>
    <lineage>
        <taxon>Bacteria</taxon>
        <taxon>Pseudomonadati</taxon>
        <taxon>Spirochaetota</taxon>
        <taxon>Spirochaetia</taxon>
        <taxon>Leptospirales</taxon>
        <taxon>Leptospiraceae</taxon>
        <taxon>Leptospira</taxon>
    </lineage>
</organism>
<proteinExistence type="predicted"/>
<dbReference type="STRING" id="1192866.LEP1GSC133_3600"/>
<dbReference type="EMBL" id="AKWF02000034">
    <property type="protein sequence ID" value="EMO63956.1"/>
    <property type="molecule type" value="Genomic_DNA"/>
</dbReference>
<dbReference type="Proteomes" id="UP000012159">
    <property type="component" value="Unassembled WGS sequence"/>
</dbReference>
<protein>
    <submittedName>
        <fullName evidence="1">Uncharacterized protein</fullName>
    </submittedName>
</protein>
<name>M6W937_LEPBO</name>
<sequence>MLSKEVGAINWFILQNYQNEVLKFKLQIRFDKLEKYKNPKWIRFL</sequence>
<comment type="caution">
    <text evidence="1">The sequence shown here is derived from an EMBL/GenBank/DDBJ whole genome shotgun (WGS) entry which is preliminary data.</text>
</comment>
<accession>M6W937</accession>
<evidence type="ECO:0000313" key="2">
    <source>
        <dbReference type="Proteomes" id="UP000012159"/>
    </source>
</evidence>
<gene>
    <name evidence="1" type="ORF">LEP1GSC133_3600</name>
</gene>
<reference evidence="1 2" key="1">
    <citation type="submission" date="2013-01" db="EMBL/GenBank/DDBJ databases">
        <authorList>
            <person name="Harkins D.M."/>
            <person name="Durkin A.S."/>
            <person name="Brinkac L.M."/>
            <person name="Haft D.H."/>
            <person name="Selengut J.D."/>
            <person name="Sanka R."/>
            <person name="DePew J."/>
            <person name="Purushe J."/>
            <person name="Picardeau M."/>
            <person name="Werts C."/>
            <person name="Goarant C."/>
            <person name="Vinetz J.M."/>
            <person name="Sutton G.G."/>
            <person name="Nierman W.C."/>
            <person name="Fouts D.E."/>
        </authorList>
    </citation>
    <scope>NUCLEOTIDE SEQUENCE [LARGE SCALE GENOMIC DNA]</scope>
    <source>
        <strain evidence="1 2">200901868</strain>
    </source>
</reference>